<dbReference type="InterPro" id="IPR037925">
    <property type="entry name" value="FlgE/F/G-like"/>
</dbReference>
<dbReference type="InterPro" id="IPR020013">
    <property type="entry name" value="Flagellar_FlgE/F/G"/>
</dbReference>
<dbReference type="NCBIfam" id="TIGR03506">
    <property type="entry name" value="FlgEFG_subfam"/>
    <property type="match status" value="1"/>
</dbReference>
<dbReference type="Gene3D" id="3.20.20.330">
    <property type="entry name" value="Homocysteine-binding-like domain"/>
    <property type="match status" value="1"/>
</dbReference>
<dbReference type="EMBL" id="LAZR01024966">
    <property type="protein sequence ID" value="KKL73413.1"/>
    <property type="molecule type" value="Genomic_DNA"/>
</dbReference>
<dbReference type="GO" id="GO:0008168">
    <property type="term" value="F:methyltransferase activity"/>
    <property type="evidence" value="ECO:0007669"/>
    <property type="project" value="UniProtKB-KW"/>
</dbReference>
<accession>A0A0F9EH43</accession>
<dbReference type="InterPro" id="IPR053967">
    <property type="entry name" value="LlgE_F_G-like_D1"/>
</dbReference>
<dbReference type="InterPro" id="IPR036589">
    <property type="entry name" value="HCY_dom_sf"/>
</dbReference>
<dbReference type="PANTHER" id="PTHR30435">
    <property type="entry name" value="FLAGELLAR PROTEIN"/>
    <property type="match status" value="1"/>
</dbReference>
<keyword evidence="2" id="KW-0808">Transferase</keyword>
<evidence type="ECO:0000259" key="3">
    <source>
        <dbReference type="PROSITE" id="PS50970"/>
    </source>
</evidence>
<dbReference type="PROSITE" id="PS50970">
    <property type="entry name" value="HCY"/>
    <property type="match status" value="1"/>
</dbReference>
<dbReference type="GO" id="GO:0030694">
    <property type="term" value="C:bacterial-type flagellum basal body, rod"/>
    <property type="evidence" value="ECO:0007669"/>
    <property type="project" value="InterPro"/>
</dbReference>
<dbReference type="PANTHER" id="PTHR30435:SF19">
    <property type="entry name" value="FLAGELLAR BASAL-BODY ROD PROTEIN FLGG"/>
    <property type="match status" value="1"/>
</dbReference>
<dbReference type="SUPFAM" id="SSF117143">
    <property type="entry name" value="Flagellar hook protein flgE"/>
    <property type="match status" value="1"/>
</dbReference>
<feature type="domain" description="Hcy-binding" evidence="3">
    <location>
        <begin position="216"/>
        <end position="332"/>
    </location>
</feature>
<evidence type="ECO:0000256" key="2">
    <source>
        <dbReference type="ARBA" id="ARBA00022679"/>
    </source>
</evidence>
<dbReference type="GO" id="GO:0071978">
    <property type="term" value="P:bacterial-type flagellum-dependent swarming motility"/>
    <property type="evidence" value="ECO:0007669"/>
    <property type="project" value="TreeGrafter"/>
</dbReference>
<proteinExistence type="predicted"/>
<comment type="caution">
    <text evidence="4">The sequence shown here is derived from an EMBL/GenBank/DDBJ whole genome shotgun (WGS) entry which is preliminary data.</text>
</comment>
<feature type="non-terminal residue" evidence="4">
    <location>
        <position position="333"/>
    </location>
</feature>
<dbReference type="GO" id="GO:0032259">
    <property type="term" value="P:methylation"/>
    <property type="evidence" value="ECO:0007669"/>
    <property type="project" value="UniProtKB-KW"/>
</dbReference>
<dbReference type="SUPFAM" id="SSF82282">
    <property type="entry name" value="Homocysteine S-methyltransferase"/>
    <property type="match status" value="1"/>
</dbReference>
<gene>
    <name evidence="4" type="ORF">LCGC14_2075170</name>
</gene>
<dbReference type="InterPro" id="IPR001444">
    <property type="entry name" value="Flag_bb_rod_N"/>
</dbReference>
<organism evidence="4">
    <name type="scientific">marine sediment metagenome</name>
    <dbReference type="NCBI Taxonomy" id="412755"/>
    <lineage>
        <taxon>unclassified sequences</taxon>
        <taxon>metagenomes</taxon>
        <taxon>ecological metagenomes</taxon>
    </lineage>
</organism>
<sequence length="333" mass="34669">MTESSHISMSLATSLQRQLDITANNIANASTAGYKGEHVVFEALLQNNTAMGDDQASFVSDTGSYIDTRPGALSQTGNPLDVALHGEGWFSYETADGQQAYGRDGSFTLDTQGNLTLLSGAKVLDAGGAPIQLPTEGLGDINISEDGTISGSETGPLGRIGVFDVPEIQSYKCLGAGMLVAPEAAAKPAVAESVQVRQGTLELSNVNPVREMTRLIDVQRAYERTNTMMGNSPGDLASMAAELGADAIGANCGTGPDNYVKVAEMLRSATNLPIWIKPNAGLPIIRDGQTVFPMGPDEFASYVPKLIAAGANFIGGCCGTTPAHISAVRKAVD</sequence>
<evidence type="ECO:0000313" key="4">
    <source>
        <dbReference type="EMBL" id="KKL73413.1"/>
    </source>
</evidence>
<dbReference type="Pfam" id="PF22692">
    <property type="entry name" value="LlgE_F_G_D1"/>
    <property type="match status" value="1"/>
</dbReference>
<dbReference type="Pfam" id="PF00460">
    <property type="entry name" value="Flg_bb_rod"/>
    <property type="match status" value="1"/>
</dbReference>
<evidence type="ECO:0000256" key="1">
    <source>
        <dbReference type="ARBA" id="ARBA00022603"/>
    </source>
</evidence>
<dbReference type="NCBIfam" id="TIGR02490">
    <property type="entry name" value="flgF"/>
    <property type="match status" value="1"/>
</dbReference>
<dbReference type="InterPro" id="IPR012836">
    <property type="entry name" value="FlgF"/>
</dbReference>
<reference evidence="4" key="1">
    <citation type="journal article" date="2015" name="Nature">
        <title>Complex archaea that bridge the gap between prokaryotes and eukaryotes.</title>
        <authorList>
            <person name="Spang A."/>
            <person name="Saw J.H."/>
            <person name="Jorgensen S.L."/>
            <person name="Zaremba-Niedzwiedzka K."/>
            <person name="Martijn J."/>
            <person name="Lind A.E."/>
            <person name="van Eijk R."/>
            <person name="Schleper C."/>
            <person name="Guy L."/>
            <person name="Ettema T.J."/>
        </authorList>
    </citation>
    <scope>NUCLEOTIDE SEQUENCE</scope>
</reference>
<protein>
    <recommendedName>
        <fullName evidence="3">Hcy-binding domain-containing protein</fullName>
    </recommendedName>
</protein>
<name>A0A0F9EH43_9ZZZZ</name>
<keyword evidence="1" id="KW-0489">Methyltransferase</keyword>
<dbReference type="Pfam" id="PF02574">
    <property type="entry name" value="S-methyl_trans"/>
    <property type="match status" value="1"/>
</dbReference>
<dbReference type="InterPro" id="IPR003726">
    <property type="entry name" value="HCY_dom"/>
</dbReference>
<dbReference type="AlphaFoldDB" id="A0A0F9EH43"/>